<dbReference type="KEGG" id="pbs:Plabr_2889"/>
<dbReference type="OrthoDB" id="9797795at2"/>
<keyword evidence="2" id="KW-0808">Transferase</keyword>
<evidence type="ECO:0000256" key="3">
    <source>
        <dbReference type="ARBA" id="ARBA00043995"/>
    </source>
</evidence>
<organism evidence="6 7">
    <name type="scientific">Rubinisphaera brasiliensis (strain ATCC 49424 / DSM 5305 / JCM 21570 / IAM 15109 / NBRC 103401 / IFAM 1448)</name>
    <name type="common">Planctomyces brasiliensis</name>
    <dbReference type="NCBI Taxonomy" id="756272"/>
    <lineage>
        <taxon>Bacteria</taxon>
        <taxon>Pseudomonadati</taxon>
        <taxon>Planctomycetota</taxon>
        <taxon>Planctomycetia</taxon>
        <taxon>Planctomycetales</taxon>
        <taxon>Planctomycetaceae</taxon>
        <taxon>Rubinisphaera</taxon>
    </lineage>
</organism>
<reference evidence="7" key="1">
    <citation type="submission" date="2011-02" db="EMBL/GenBank/DDBJ databases">
        <title>The complete genome of Planctomyces brasiliensis DSM 5305.</title>
        <authorList>
            <person name="Lucas S."/>
            <person name="Copeland A."/>
            <person name="Lapidus A."/>
            <person name="Bruce D."/>
            <person name="Goodwin L."/>
            <person name="Pitluck S."/>
            <person name="Kyrpides N."/>
            <person name="Mavromatis K."/>
            <person name="Pagani I."/>
            <person name="Ivanova N."/>
            <person name="Ovchinnikova G."/>
            <person name="Lu M."/>
            <person name="Detter J.C."/>
            <person name="Han C."/>
            <person name="Land M."/>
            <person name="Hauser L."/>
            <person name="Markowitz V."/>
            <person name="Cheng J.-F."/>
            <person name="Hugenholtz P."/>
            <person name="Woyke T."/>
            <person name="Wu D."/>
            <person name="Tindall B."/>
            <person name="Pomrenke H.G."/>
            <person name="Brambilla E."/>
            <person name="Klenk H.-P."/>
            <person name="Eisen J.A."/>
        </authorList>
    </citation>
    <scope>NUCLEOTIDE SEQUENCE [LARGE SCALE GENOMIC DNA]</scope>
    <source>
        <strain evidence="7">ATCC 49424 / DSM 5305 / JCM 21570 / NBRC 103401 / IFAM 1448</strain>
    </source>
</reference>
<sequence>MTPTQLVATLNEIKPRRIVVIKPSALGDVVQTLPLVSVLKQKYPQAEIDWVIRSELADLLQAEPNLSEIIPYYRRGGWKAWGDLLIQLRRRRYDLALDFQGLLRSAAMTAATGAALRVGLETAREYSHLACHGLLPGTDRETPAHARYWRLAELLGLGLEPRQLNLQISEPARDAVSACLGNSAKPLLIVHPGAMWVTKRWPTASFAEVTLRAAEKYQMRVAIVGAGGERADADLIANAIQRANSSLEVMNLAGQTSLQELAALLSSASLVLTNDSGPMHLAAGVGTPVVGIFTCTSSVRSGPAGDEHELVQAKVSCAASYRKQCPFSGAGHMQCMTAVSIHQVWTAVQRAIEKNQLTQAVA</sequence>
<dbReference type="NCBIfam" id="TIGR02195">
    <property type="entry name" value="heptsyl_trn_II"/>
    <property type="match status" value="1"/>
</dbReference>
<evidence type="ECO:0000313" key="6">
    <source>
        <dbReference type="EMBL" id="ADY60488.1"/>
    </source>
</evidence>
<dbReference type="SUPFAM" id="SSF53756">
    <property type="entry name" value="UDP-Glycosyltransferase/glycogen phosphorylase"/>
    <property type="match status" value="1"/>
</dbReference>
<dbReference type="Gene3D" id="3.40.50.2000">
    <property type="entry name" value="Glycogen Phosphorylase B"/>
    <property type="match status" value="2"/>
</dbReference>
<keyword evidence="7" id="KW-1185">Reference proteome</keyword>
<dbReference type="InterPro" id="IPR051199">
    <property type="entry name" value="LPS_LOS_Heptosyltrfase"/>
</dbReference>
<evidence type="ECO:0000256" key="4">
    <source>
        <dbReference type="ARBA" id="ARBA00044042"/>
    </source>
</evidence>
<gene>
    <name evidence="6" type="ordered locus">Plabr_2889</name>
</gene>
<dbReference type="CDD" id="cd03789">
    <property type="entry name" value="GT9_LPS_heptosyltransferase"/>
    <property type="match status" value="1"/>
</dbReference>
<name>F0SFM8_RUBBR</name>
<evidence type="ECO:0000313" key="7">
    <source>
        <dbReference type="Proteomes" id="UP000006860"/>
    </source>
</evidence>
<dbReference type="Proteomes" id="UP000006860">
    <property type="component" value="Chromosome"/>
</dbReference>
<comment type="catalytic activity">
    <reaction evidence="5">
        <text>an L-alpha-D-Hep-(1-&gt;5)-[alpha-Kdo-(2-&gt;4)]-alpha-Kdo-(2-&gt;6)-lipid A + ADP-L-glycero-beta-D-manno-heptose = an L-alpha-D-Hep-(1-&gt;3)-L-alpha-D-Hep-(1-&gt;5)-[alpha-Kdo-(2-&gt;4)]-alpha-Kdo-(2-&gt;6)-lipid A + ADP + H(+)</text>
        <dbReference type="Rhea" id="RHEA:74071"/>
        <dbReference type="ChEBI" id="CHEBI:15378"/>
        <dbReference type="ChEBI" id="CHEBI:61506"/>
        <dbReference type="ChEBI" id="CHEBI:193068"/>
        <dbReference type="ChEBI" id="CHEBI:193069"/>
        <dbReference type="ChEBI" id="CHEBI:456216"/>
        <dbReference type="EC" id="2.4.99.24"/>
    </reaction>
</comment>
<dbReference type="InterPro" id="IPR002201">
    <property type="entry name" value="Glyco_trans_9"/>
</dbReference>
<accession>F0SFM8</accession>
<dbReference type="GO" id="GO:0005829">
    <property type="term" value="C:cytosol"/>
    <property type="evidence" value="ECO:0007669"/>
    <property type="project" value="TreeGrafter"/>
</dbReference>
<evidence type="ECO:0000256" key="1">
    <source>
        <dbReference type="ARBA" id="ARBA00022676"/>
    </source>
</evidence>
<dbReference type="GO" id="GO:0008713">
    <property type="term" value="F:ADP-heptose-lipopolysaccharide heptosyltransferase activity"/>
    <property type="evidence" value="ECO:0007669"/>
    <property type="project" value="UniProtKB-EC"/>
</dbReference>
<dbReference type="eggNOG" id="COG0859">
    <property type="taxonomic scope" value="Bacteria"/>
</dbReference>
<dbReference type="AlphaFoldDB" id="F0SFM8"/>
<dbReference type="EMBL" id="CP002546">
    <property type="protein sequence ID" value="ADY60488.1"/>
    <property type="molecule type" value="Genomic_DNA"/>
</dbReference>
<evidence type="ECO:0000256" key="2">
    <source>
        <dbReference type="ARBA" id="ARBA00022679"/>
    </source>
</evidence>
<proteinExistence type="inferred from homology"/>
<dbReference type="PANTHER" id="PTHR30160">
    <property type="entry name" value="TETRAACYLDISACCHARIDE 4'-KINASE-RELATED"/>
    <property type="match status" value="1"/>
</dbReference>
<dbReference type="InterPro" id="IPR011910">
    <property type="entry name" value="RfaF"/>
</dbReference>
<dbReference type="RefSeq" id="WP_013629210.1">
    <property type="nucleotide sequence ID" value="NC_015174.1"/>
</dbReference>
<dbReference type="GO" id="GO:0009244">
    <property type="term" value="P:lipopolysaccharide core region biosynthetic process"/>
    <property type="evidence" value="ECO:0007669"/>
    <property type="project" value="TreeGrafter"/>
</dbReference>
<comment type="similarity">
    <text evidence="3">Belongs to the glycosyltransferase 9 family.</text>
</comment>
<keyword evidence="1" id="KW-0328">Glycosyltransferase</keyword>
<dbReference type="Pfam" id="PF01075">
    <property type="entry name" value="Glyco_transf_9"/>
    <property type="match status" value="1"/>
</dbReference>
<dbReference type="STRING" id="756272.Plabr_2889"/>
<protein>
    <recommendedName>
        <fullName evidence="4">lipopolysaccharide heptosyltransferase II</fullName>
        <ecNumber evidence="4">2.4.99.24</ecNumber>
    </recommendedName>
</protein>
<dbReference type="HOGENOM" id="CLU_038371_0_0_0"/>
<dbReference type="PANTHER" id="PTHR30160:SF1">
    <property type="entry name" value="LIPOPOLYSACCHARIDE 1,2-N-ACETYLGLUCOSAMINETRANSFERASE-RELATED"/>
    <property type="match status" value="1"/>
</dbReference>
<evidence type="ECO:0000256" key="5">
    <source>
        <dbReference type="ARBA" id="ARBA00047503"/>
    </source>
</evidence>
<dbReference type="EC" id="2.4.99.24" evidence="4"/>